<evidence type="ECO:0000259" key="15">
    <source>
        <dbReference type="PROSITE" id="PS51198"/>
    </source>
</evidence>
<keyword evidence="2 14" id="KW-0547">Nucleotide-binding</keyword>
<evidence type="ECO:0000313" key="17">
    <source>
        <dbReference type="EMBL" id="MFC3763456.1"/>
    </source>
</evidence>
<dbReference type="EMBL" id="JBHRZH010000018">
    <property type="protein sequence ID" value="MFC3763456.1"/>
    <property type="molecule type" value="Genomic_DNA"/>
</dbReference>
<dbReference type="Gene3D" id="3.90.320.10">
    <property type="match status" value="1"/>
</dbReference>
<dbReference type="InterPro" id="IPR000212">
    <property type="entry name" value="DNA_helicase_UvrD/REP"/>
</dbReference>
<dbReference type="InterPro" id="IPR014017">
    <property type="entry name" value="DNA_helicase_UvrD-like_C"/>
</dbReference>
<evidence type="ECO:0000256" key="5">
    <source>
        <dbReference type="ARBA" id="ARBA00022806"/>
    </source>
</evidence>
<dbReference type="InterPro" id="IPR011335">
    <property type="entry name" value="Restrct_endonuc-II-like"/>
</dbReference>
<evidence type="ECO:0000256" key="14">
    <source>
        <dbReference type="PROSITE-ProRule" id="PRU00560"/>
    </source>
</evidence>
<organism evidence="17 18">
    <name type="scientific">Tenggerimyces flavus</name>
    <dbReference type="NCBI Taxonomy" id="1708749"/>
    <lineage>
        <taxon>Bacteria</taxon>
        <taxon>Bacillati</taxon>
        <taxon>Actinomycetota</taxon>
        <taxon>Actinomycetes</taxon>
        <taxon>Propionibacteriales</taxon>
        <taxon>Nocardioidaceae</taxon>
        <taxon>Tenggerimyces</taxon>
    </lineage>
</organism>
<dbReference type="InterPro" id="IPR027417">
    <property type="entry name" value="P-loop_NTPase"/>
</dbReference>
<evidence type="ECO:0000256" key="11">
    <source>
        <dbReference type="ARBA" id="ARBA00034617"/>
    </source>
</evidence>
<keyword evidence="10" id="KW-0413">Isomerase</keyword>
<evidence type="ECO:0000256" key="4">
    <source>
        <dbReference type="ARBA" id="ARBA00022801"/>
    </source>
</evidence>
<feature type="binding site" evidence="14">
    <location>
        <begin position="58"/>
        <end position="65"/>
    </location>
    <ligand>
        <name>ATP</name>
        <dbReference type="ChEBI" id="CHEBI:30616"/>
    </ligand>
</feature>
<dbReference type="PANTHER" id="PTHR11070">
    <property type="entry name" value="UVRD / RECB / PCRA DNA HELICASE FAMILY MEMBER"/>
    <property type="match status" value="1"/>
</dbReference>
<keyword evidence="18" id="KW-1185">Reference proteome</keyword>
<accession>A0ABV7YE04</accession>
<evidence type="ECO:0000256" key="9">
    <source>
        <dbReference type="ARBA" id="ARBA00023204"/>
    </source>
</evidence>
<dbReference type="EC" id="5.6.2.4" evidence="12"/>
<evidence type="ECO:0000256" key="1">
    <source>
        <dbReference type="ARBA" id="ARBA00022722"/>
    </source>
</evidence>
<keyword evidence="7 14" id="KW-0067">ATP-binding</keyword>
<feature type="domain" description="UvrD-like helicase ATP-binding" evidence="15">
    <location>
        <begin position="37"/>
        <end position="374"/>
    </location>
</feature>
<dbReference type="InterPro" id="IPR011604">
    <property type="entry name" value="PDDEXK-like_dom_sf"/>
</dbReference>
<gene>
    <name evidence="17" type="ORF">ACFOUW_21640</name>
</gene>
<dbReference type="SUPFAM" id="SSF52980">
    <property type="entry name" value="Restriction endonuclease-like"/>
    <property type="match status" value="1"/>
</dbReference>
<dbReference type="Pfam" id="PF13361">
    <property type="entry name" value="UvrD_C"/>
    <property type="match status" value="2"/>
</dbReference>
<dbReference type="Gene3D" id="1.10.486.10">
    <property type="entry name" value="PCRA, domain 4"/>
    <property type="match status" value="1"/>
</dbReference>
<sequence>MSPRRTVLPDQMPLSWEVDESAPRYSAADLARALGNHPPTPEQAAVIEAPLGPEVVVAGAGSGKTETMAARVVWLVANGLVAPEQVLGLTFTRKAARELAARIRRRLQQLRARGHLGPAGPYDDSTPGDVSVATYDAYAQRIVAEHALRLGREPGTRLVTPAIAWQYATRVVETYDGPMDFVDYAFSTVVDAVLSLHGEMAGHLVTPAQLEDFTQRLIARVKEKPKVARTKGQLHAEVEGALRRQVARVQLLPIVEAFVAEKQRREAVDFADQAALAAQLAEEFPEVGERERDRYSVVLLDEYQDTSHAQLAMLRGLYGGKTAHPIVAVGDPCQSIYGWRGASAATLVAFGEQFRSGTGEAAPTRSLSTSFRNGASVLAVANVLAEPLRSGGLVVPELASHPSTGAGEVLASLHLTVDDEARDVAARINELWTADAPLRSAGGVGRTVAVLVRKRAQIDRIARSLRGYGLPVEVVGVGGLLATPAVTDVVATLRVLSDPSRGDALMRLLTGARWRIGPRDLDGLGRWARRLAAARAAGQPAEAAPEIAVDTSGERRRISADDIDQRSIIDALDALPQEGWFSPAGRRRMTALADELRTLRSRAAQPLVDLVADVVRTLGLDVEVAARTGDVTTSRADLDAFLDVAVGFADSGEGATLTAFLAFLDAADEEERGLEPGQVEIDDERIQVLTVHGAKGLEWDVVFVPGMVEGVLPAARAKDKAWLSDVGALPFPLRGDAAVLPELDVSGAADQGDVKAAFEQFMEDCGERARLEERRLAYVAVTRARQLLICSGYRWDETTKPREPGEYLQEIAAVCAAGAGSLPVWHGTVDVEGGNPVTAEPPSHAWPYDPLDDKRRTEIRAGANLVGLSLAALDSPAPMPQPVLEASYEWHRDVDLLLSERARRAARDEVLVELPERLSVSQLVSLRRDPSALARVIRRPVPRPPNPLARRGTAFHAWLESRFGRPQLLDVDELPGSADEQAEVDSDLEVLQNAFLASEWAEQQPVEVEVPFELVVAGVVVRGRADAVFPREEDGGEGIEVVDWKTGRVPRDPDELAVTSVQLAAYRLAWSQLTGLPLEQVRAAFHYVRQNTTIRPVDLLDREGLEALVTSVPLAP</sequence>
<comment type="catalytic activity">
    <reaction evidence="11">
        <text>Couples ATP hydrolysis with the unwinding of duplex DNA by translocating in the 3'-5' direction.</text>
        <dbReference type="EC" id="5.6.2.4"/>
    </reaction>
</comment>
<dbReference type="PANTHER" id="PTHR11070:SF55">
    <property type="entry name" value="DNA 3'-5' HELICASE"/>
    <property type="match status" value="1"/>
</dbReference>
<name>A0ABV7YE04_9ACTN</name>
<keyword evidence="9" id="KW-0234">DNA repair</keyword>
<evidence type="ECO:0000256" key="12">
    <source>
        <dbReference type="ARBA" id="ARBA00034808"/>
    </source>
</evidence>
<evidence type="ECO:0000259" key="16">
    <source>
        <dbReference type="PROSITE" id="PS51217"/>
    </source>
</evidence>
<comment type="caution">
    <text evidence="17">The sequence shown here is derived from an EMBL/GenBank/DDBJ whole genome shotgun (WGS) entry which is preliminary data.</text>
</comment>
<evidence type="ECO:0000313" key="18">
    <source>
        <dbReference type="Proteomes" id="UP001595699"/>
    </source>
</evidence>
<dbReference type="RefSeq" id="WP_205117809.1">
    <property type="nucleotide sequence ID" value="NZ_JAFBCM010000001.1"/>
</dbReference>
<evidence type="ECO:0000256" key="3">
    <source>
        <dbReference type="ARBA" id="ARBA00022763"/>
    </source>
</evidence>
<dbReference type="PROSITE" id="PS51217">
    <property type="entry name" value="UVRD_HELICASE_CTER"/>
    <property type="match status" value="1"/>
</dbReference>
<dbReference type="Proteomes" id="UP001595699">
    <property type="component" value="Unassembled WGS sequence"/>
</dbReference>
<keyword evidence="1" id="KW-0540">Nuclease</keyword>
<evidence type="ECO:0000256" key="2">
    <source>
        <dbReference type="ARBA" id="ARBA00022741"/>
    </source>
</evidence>
<dbReference type="Gene3D" id="3.40.50.300">
    <property type="entry name" value="P-loop containing nucleotide triphosphate hydrolases"/>
    <property type="match status" value="4"/>
</dbReference>
<keyword evidence="5 14" id="KW-0347">Helicase</keyword>
<dbReference type="Pfam" id="PF00580">
    <property type="entry name" value="UvrD-helicase"/>
    <property type="match status" value="1"/>
</dbReference>
<comment type="catalytic activity">
    <reaction evidence="13">
        <text>ATP + H2O = ADP + phosphate + H(+)</text>
        <dbReference type="Rhea" id="RHEA:13065"/>
        <dbReference type="ChEBI" id="CHEBI:15377"/>
        <dbReference type="ChEBI" id="CHEBI:15378"/>
        <dbReference type="ChEBI" id="CHEBI:30616"/>
        <dbReference type="ChEBI" id="CHEBI:43474"/>
        <dbReference type="ChEBI" id="CHEBI:456216"/>
        <dbReference type="EC" id="5.6.2.4"/>
    </reaction>
</comment>
<dbReference type="InterPro" id="IPR014016">
    <property type="entry name" value="UvrD-like_ATP-bd"/>
</dbReference>
<dbReference type="Pfam" id="PF12705">
    <property type="entry name" value="PDDEXK_1"/>
    <property type="match status" value="1"/>
</dbReference>
<dbReference type="PROSITE" id="PS51198">
    <property type="entry name" value="UVRD_HELICASE_ATP_BIND"/>
    <property type="match status" value="1"/>
</dbReference>
<keyword evidence="4 14" id="KW-0378">Hydrolase</keyword>
<protein>
    <recommendedName>
        <fullName evidence="12">DNA 3'-5' helicase</fullName>
        <ecNumber evidence="12">5.6.2.4</ecNumber>
    </recommendedName>
</protein>
<evidence type="ECO:0000256" key="10">
    <source>
        <dbReference type="ARBA" id="ARBA00023235"/>
    </source>
</evidence>
<evidence type="ECO:0000256" key="8">
    <source>
        <dbReference type="ARBA" id="ARBA00023125"/>
    </source>
</evidence>
<dbReference type="CDD" id="cd17932">
    <property type="entry name" value="DEXQc_UvrD"/>
    <property type="match status" value="1"/>
</dbReference>
<feature type="domain" description="UvrD-like helicase C-terminal" evidence="16">
    <location>
        <begin position="375"/>
        <end position="696"/>
    </location>
</feature>
<proteinExistence type="predicted"/>
<keyword evidence="6" id="KW-0269">Exonuclease</keyword>
<keyword evidence="3" id="KW-0227">DNA damage</keyword>
<reference evidence="18" key="1">
    <citation type="journal article" date="2019" name="Int. J. Syst. Evol. Microbiol.">
        <title>The Global Catalogue of Microorganisms (GCM) 10K type strain sequencing project: providing services to taxonomists for standard genome sequencing and annotation.</title>
        <authorList>
            <consortium name="The Broad Institute Genomics Platform"/>
            <consortium name="The Broad Institute Genome Sequencing Center for Infectious Disease"/>
            <person name="Wu L."/>
            <person name="Ma J."/>
        </authorList>
    </citation>
    <scope>NUCLEOTIDE SEQUENCE [LARGE SCALE GENOMIC DNA]</scope>
    <source>
        <strain evidence="18">CGMCC 4.7241</strain>
    </source>
</reference>
<dbReference type="SUPFAM" id="SSF52540">
    <property type="entry name" value="P-loop containing nucleoside triphosphate hydrolases"/>
    <property type="match status" value="1"/>
</dbReference>
<evidence type="ECO:0000256" key="6">
    <source>
        <dbReference type="ARBA" id="ARBA00022839"/>
    </source>
</evidence>
<evidence type="ECO:0000256" key="13">
    <source>
        <dbReference type="ARBA" id="ARBA00048988"/>
    </source>
</evidence>
<dbReference type="InterPro" id="IPR038726">
    <property type="entry name" value="PDDEXK_AddAB-type"/>
</dbReference>
<keyword evidence="8" id="KW-0238">DNA-binding</keyword>
<evidence type="ECO:0000256" key="7">
    <source>
        <dbReference type="ARBA" id="ARBA00022840"/>
    </source>
</evidence>